<keyword evidence="12" id="KW-1185">Reference proteome</keyword>
<dbReference type="Pfam" id="PF20297">
    <property type="entry name" value="MSSS"/>
    <property type="match status" value="1"/>
</dbReference>
<dbReference type="PANTHER" id="PTHR48466">
    <property type="entry name" value="OS10G0509000 PROTEIN-RELATED"/>
    <property type="match status" value="1"/>
</dbReference>
<dbReference type="PIRSF" id="PIRSF005814">
    <property type="entry name" value="MutS_YshD"/>
    <property type="match status" value="1"/>
</dbReference>
<feature type="coiled-coil region" evidence="9">
    <location>
        <begin position="520"/>
        <end position="600"/>
    </location>
</feature>
<evidence type="ECO:0000256" key="9">
    <source>
        <dbReference type="SAM" id="Coils"/>
    </source>
</evidence>
<dbReference type="EC" id="3.6.4.-" evidence="8"/>
<protein>
    <recommendedName>
        <fullName evidence="8">Endonuclease MutS2</fullName>
        <ecNumber evidence="8">3.1.-.-</ecNumber>
    </recommendedName>
    <alternativeName>
        <fullName evidence="8">Ribosome-associated protein quality control-upstream factor</fullName>
        <shortName evidence="8">RQC-upstream factor</shortName>
        <shortName evidence="8">RqcU</shortName>
        <ecNumber evidence="8">3.6.4.-</ecNumber>
    </alternativeName>
</protein>
<keyword evidence="7 8" id="KW-0238">DNA-binding</keyword>
<dbReference type="SUPFAM" id="SSF48334">
    <property type="entry name" value="DNA repair protein MutS, domain III"/>
    <property type="match status" value="1"/>
</dbReference>
<evidence type="ECO:0000256" key="6">
    <source>
        <dbReference type="ARBA" id="ARBA00022884"/>
    </source>
</evidence>
<dbReference type="SMART" id="SM00533">
    <property type="entry name" value="MUTSd"/>
    <property type="match status" value="1"/>
</dbReference>
<dbReference type="PROSITE" id="PS00486">
    <property type="entry name" value="DNA_MISMATCH_REPAIR_2"/>
    <property type="match status" value="1"/>
</dbReference>
<dbReference type="HAMAP" id="MF_00092">
    <property type="entry name" value="MutS2"/>
    <property type="match status" value="1"/>
</dbReference>
<dbReference type="Proteomes" id="UP000644115">
    <property type="component" value="Unassembled WGS sequence"/>
</dbReference>
<dbReference type="InterPro" id="IPR007696">
    <property type="entry name" value="DNA_mismatch_repair_MutS_core"/>
</dbReference>
<keyword evidence="2 8" id="KW-0699">rRNA-binding</keyword>
<dbReference type="RefSeq" id="WP_249287195.1">
    <property type="nucleotide sequence ID" value="NZ_JACRWC010000096.1"/>
</dbReference>
<evidence type="ECO:0000259" key="10">
    <source>
        <dbReference type="PROSITE" id="PS50828"/>
    </source>
</evidence>
<evidence type="ECO:0000256" key="7">
    <source>
        <dbReference type="ARBA" id="ARBA00023125"/>
    </source>
</evidence>
<evidence type="ECO:0000256" key="3">
    <source>
        <dbReference type="ARBA" id="ARBA00022741"/>
    </source>
</evidence>
<evidence type="ECO:0000256" key="8">
    <source>
        <dbReference type="HAMAP-Rule" id="MF_00092"/>
    </source>
</evidence>
<dbReference type="AlphaFoldDB" id="A0A923SRX6"/>
<keyword evidence="8 11" id="KW-0255">Endonuclease</keyword>
<organism evidence="11 12">
    <name type="scientific">Lentihominibacter faecis</name>
    <dbReference type="NCBI Taxonomy" id="2764712"/>
    <lineage>
        <taxon>Bacteria</taxon>
        <taxon>Bacillati</taxon>
        <taxon>Bacillota</taxon>
        <taxon>Clostridia</taxon>
        <taxon>Peptostreptococcales</taxon>
        <taxon>Anaerovoracaceae</taxon>
        <taxon>Lentihominibacter</taxon>
    </lineage>
</organism>
<dbReference type="GO" id="GO:0016887">
    <property type="term" value="F:ATP hydrolysis activity"/>
    <property type="evidence" value="ECO:0007669"/>
    <property type="project" value="InterPro"/>
</dbReference>
<reference evidence="11" key="1">
    <citation type="submission" date="2020-08" db="EMBL/GenBank/DDBJ databases">
        <authorList>
            <person name="Liu C."/>
            <person name="Sun Q."/>
        </authorList>
    </citation>
    <scope>NUCLEOTIDE SEQUENCE</scope>
    <source>
        <strain evidence="11">BX16</strain>
    </source>
</reference>
<dbReference type="GO" id="GO:0045910">
    <property type="term" value="P:negative regulation of DNA recombination"/>
    <property type="evidence" value="ECO:0007669"/>
    <property type="project" value="InterPro"/>
</dbReference>
<evidence type="ECO:0000256" key="2">
    <source>
        <dbReference type="ARBA" id="ARBA00022730"/>
    </source>
</evidence>
<keyword evidence="3 8" id="KW-0547">Nucleotide-binding</keyword>
<dbReference type="Pfam" id="PF00488">
    <property type="entry name" value="MutS_V"/>
    <property type="match status" value="1"/>
</dbReference>
<comment type="function">
    <text evidence="8">Acts as a ribosome collision sensor, splitting the ribosome into its 2 subunits. Detects stalled/collided 70S ribosomes which it binds and splits by an ATP-hydrolysis driven conformational change. Acts upstream of the ribosome quality control system (RQC), a ribosome-associated complex that mediates the extraction of incompletely synthesized nascent chains from stalled ribosomes and their subsequent degradation. Probably generates substrates for RQC.</text>
</comment>
<dbReference type="Pfam" id="PF01713">
    <property type="entry name" value="Smr"/>
    <property type="match status" value="1"/>
</dbReference>
<dbReference type="InterPro" id="IPR036187">
    <property type="entry name" value="DNA_mismatch_repair_MutS_sf"/>
</dbReference>
<dbReference type="FunFam" id="3.40.50.300:FF:000830">
    <property type="entry name" value="Endonuclease MutS2"/>
    <property type="match status" value="1"/>
</dbReference>
<dbReference type="InterPro" id="IPR027417">
    <property type="entry name" value="P-loop_NTPase"/>
</dbReference>
<dbReference type="GO" id="GO:0043023">
    <property type="term" value="F:ribosomal large subunit binding"/>
    <property type="evidence" value="ECO:0007669"/>
    <property type="project" value="UniProtKB-UniRule"/>
</dbReference>
<dbReference type="InterPro" id="IPR000432">
    <property type="entry name" value="DNA_mismatch_repair_MutS_C"/>
</dbReference>
<keyword evidence="5 8" id="KW-0067">ATP-binding</keyword>
<dbReference type="PANTHER" id="PTHR48466:SF2">
    <property type="entry name" value="OS10G0509000 PROTEIN"/>
    <property type="match status" value="1"/>
</dbReference>
<dbReference type="InterPro" id="IPR046893">
    <property type="entry name" value="MSSS"/>
</dbReference>
<comment type="similarity">
    <text evidence="8">Belongs to the DNA mismatch repair MutS family. MutS2 subfamily.</text>
</comment>
<evidence type="ECO:0000256" key="1">
    <source>
        <dbReference type="ARBA" id="ARBA00022722"/>
    </source>
</evidence>
<dbReference type="CDD" id="cd03280">
    <property type="entry name" value="ABC_MutS2"/>
    <property type="match status" value="1"/>
</dbReference>
<dbReference type="SUPFAM" id="SSF160443">
    <property type="entry name" value="SMR domain-like"/>
    <property type="match status" value="1"/>
</dbReference>
<dbReference type="PROSITE" id="PS50828">
    <property type="entry name" value="SMR"/>
    <property type="match status" value="1"/>
</dbReference>
<dbReference type="InterPro" id="IPR005747">
    <property type="entry name" value="MutS2"/>
</dbReference>
<comment type="caution">
    <text evidence="11">The sequence shown here is derived from an EMBL/GenBank/DDBJ whole genome shotgun (WGS) entry which is preliminary data.</text>
</comment>
<dbReference type="GO" id="GO:0005524">
    <property type="term" value="F:ATP binding"/>
    <property type="evidence" value="ECO:0007669"/>
    <property type="project" value="UniProtKB-UniRule"/>
</dbReference>
<dbReference type="InterPro" id="IPR045076">
    <property type="entry name" value="MutS"/>
</dbReference>
<dbReference type="GO" id="GO:0006298">
    <property type="term" value="P:mismatch repair"/>
    <property type="evidence" value="ECO:0007669"/>
    <property type="project" value="InterPro"/>
</dbReference>
<dbReference type="Gene3D" id="3.40.50.300">
    <property type="entry name" value="P-loop containing nucleotide triphosphate hydrolases"/>
    <property type="match status" value="1"/>
</dbReference>
<evidence type="ECO:0000313" key="11">
    <source>
        <dbReference type="EMBL" id="MBC5999815.1"/>
    </source>
</evidence>
<keyword evidence="9" id="KW-0175">Coiled coil</keyword>
<gene>
    <name evidence="8" type="primary">mutS2</name>
    <name evidence="8" type="synonym">rqcU</name>
    <name evidence="11" type="ORF">H8876_07370</name>
</gene>
<dbReference type="GO" id="GO:0140664">
    <property type="term" value="F:ATP-dependent DNA damage sensor activity"/>
    <property type="evidence" value="ECO:0007669"/>
    <property type="project" value="InterPro"/>
</dbReference>
<dbReference type="InterPro" id="IPR002625">
    <property type="entry name" value="Smr_dom"/>
</dbReference>
<accession>A0A923SRX6</accession>
<evidence type="ECO:0000256" key="5">
    <source>
        <dbReference type="ARBA" id="ARBA00022840"/>
    </source>
</evidence>
<dbReference type="GO" id="GO:0072344">
    <property type="term" value="P:rescue of stalled ribosome"/>
    <property type="evidence" value="ECO:0007669"/>
    <property type="project" value="UniProtKB-UniRule"/>
</dbReference>
<keyword evidence="4 8" id="KW-0378">Hydrolase</keyword>
<dbReference type="Gene3D" id="3.30.1370.110">
    <property type="match status" value="1"/>
</dbReference>
<dbReference type="SMART" id="SM00463">
    <property type="entry name" value="SMR"/>
    <property type="match status" value="1"/>
</dbReference>
<feature type="binding site" evidence="8">
    <location>
        <begin position="332"/>
        <end position="339"/>
    </location>
    <ligand>
        <name>ATP</name>
        <dbReference type="ChEBI" id="CHEBI:30616"/>
    </ligand>
</feature>
<name>A0A923SRX6_9FIRM</name>
<comment type="function">
    <text evidence="8">Endonuclease that is involved in the suppression of homologous recombination and thus may have a key role in the control of bacterial genetic diversity.</text>
</comment>
<evidence type="ECO:0000313" key="12">
    <source>
        <dbReference type="Proteomes" id="UP000644115"/>
    </source>
</evidence>
<proteinExistence type="inferred from homology"/>
<dbReference type="EC" id="3.1.-.-" evidence="8"/>
<keyword evidence="1 8" id="KW-0540">Nuclease</keyword>
<evidence type="ECO:0000256" key="4">
    <source>
        <dbReference type="ARBA" id="ARBA00022801"/>
    </source>
</evidence>
<dbReference type="SUPFAM" id="SSF52540">
    <property type="entry name" value="P-loop containing nucleoside triphosphate hydrolases"/>
    <property type="match status" value="1"/>
</dbReference>
<feature type="domain" description="Smr" evidence="10">
    <location>
        <begin position="715"/>
        <end position="790"/>
    </location>
</feature>
<dbReference type="GO" id="GO:0019843">
    <property type="term" value="F:rRNA binding"/>
    <property type="evidence" value="ECO:0007669"/>
    <property type="project" value="UniProtKB-UniRule"/>
</dbReference>
<dbReference type="GO" id="GO:0030983">
    <property type="term" value="F:mismatched DNA binding"/>
    <property type="evidence" value="ECO:0007669"/>
    <property type="project" value="InterPro"/>
</dbReference>
<comment type="subunit">
    <text evidence="8">Homodimer. Binds to stalled ribosomes, contacting rRNA.</text>
</comment>
<sequence>MKEKTLHVLEYNKIIEMLREQAGSEMTKKVISELMPYLDASEIREHQTETTEAVRLIQHKGPLPVGGFYDIEEIVSFARKGGTLTMAQLLKVLYNMKTAERVKAFLKGDVPDLPVLMAIAELIAEHRDLSAEIDRCILSEDEMADNASPQLRSIRRTIIRQNEALKAKINHILNSSDNKTILQDAIVTMRNGRYVIPVKQEHKARVPGIVHDQSGSGATLFIEPQAVVNLNNELRQLELDEKAEINRILTDLSERTAEHYHDLKNNQVLLTKLDLFMAKGRLSIDMGADEPEINQDGILDLKRARHPLIDRKKVVPVNIALGDGYETLVITGPNTGGKTVTLKTAGLLSLMAQAGLHIPADPGSRVPVYDNIFADIGDEQSIEQSLSTFSSHMKTIVTIVEEAGPHSLTLFDELGAGTDPTEGAALAIAVLEKVASKGASSIATTHYTELKKYAISAEGVQNASMEFDVETLSPTYRLNIGIPGKSNAFEISRKLGLSDSVIERAKQLLEGGDIAFEDVIASLEEDKKIAEEERDEAIAMNIEMKRMREELEEKIRKFERQKEKELERAREQAREIVREARQVSNEVKDELKELSKLESLGERNLAFDKNRRKLRELEKKNRSSIKRETSREPVDPSQLVLGNRVKILSMDQNGEIISLPDEKGDLQVQVGMMKIKVNLRDIMLIDHVPVKKSKPKKSGYGTLYRKKAQTISVSIDVRGKSLDDAVMDVEKYIDDAFISGLEEVTIIHGRGEGILRKGIQEALKRNKNVKGFRKGSYHEGGDGVTVVKLR</sequence>
<dbReference type="GO" id="GO:0004519">
    <property type="term" value="F:endonuclease activity"/>
    <property type="evidence" value="ECO:0007669"/>
    <property type="project" value="UniProtKB-UniRule"/>
</dbReference>
<dbReference type="EMBL" id="JACRWC010000096">
    <property type="protein sequence ID" value="MBC5999815.1"/>
    <property type="molecule type" value="Genomic_DNA"/>
</dbReference>
<dbReference type="SMART" id="SM00534">
    <property type="entry name" value="MUTSac"/>
    <property type="match status" value="1"/>
</dbReference>
<keyword evidence="6 8" id="KW-0694">RNA-binding</keyword>
<dbReference type="NCBIfam" id="TIGR01069">
    <property type="entry name" value="mutS2"/>
    <property type="match status" value="1"/>
</dbReference>
<dbReference type="InterPro" id="IPR036063">
    <property type="entry name" value="Smr_dom_sf"/>
</dbReference>